<feature type="domain" description="Protein kinase" evidence="4">
    <location>
        <begin position="195"/>
        <end position="561"/>
    </location>
</feature>
<dbReference type="PROSITE" id="PS50011">
    <property type="entry name" value="PROTEIN_KINASE_DOM"/>
    <property type="match status" value="1"/>
</dbReference>
<dbReference type="KEGG" id="hhg:XM38_052010"/>
<keyword evidence="5" id="KW-0418">Kinase</keyword>
<proteinExistence type="inferred from homology"/>
<evidence type="ECO:0000256" key="2">
    <source>
        <dbReference type="SAM" id="MobiDB-lite"/>
    </source>
</evidence>
<dbReference type="AlphaFoldDB" id="A0A1Z3HVC7"/>
<dbReference type="PANTHER" id="PTHR10566:SF113">
    <property type="entry name" value="PROTEIN ACTIVITY OF BC1 COMPLEX KINASE 7, CHLOROPLASTIC"/>
    <property type="match status" value="1"/>
</dbReference>
<dbReference type="CDD" id="cd05121">
    <property type="entry name" value="ABC1_ADCK3-like"/>
    <property type="match status" value="1"/>
</dbReference>
<evidence type="ECO:0000313" key="5">
    <source>
        <dbReference type="EMBL" id="ASC74226.1"/>
    </source>
</evidence>
<comment type="similarity">
    <text evidence="1">Belongs to the protein kinase superfamily. ADCK protein kinase family.</text>
</comment>
<name>A0A1Z3HVC7_9CYAN</name>
<dbReference type="Gene3D" id="1.10.510.10">
    <property type="entry name" value="Transferase(Phosphotransferase) domain 1"/>
    <property type="match status" value="1"/>
</dbReference>
<dbReference type="PANTHER" id="PTHR10566">
    <property type="entry name" value="CHAPERONE-ACTIVITY OF BC1 COMPLEX CABC1 -RELATED"/>
    <property type="match status" value="1"/>
</dbReference>
<feature type="region of interest" description="Disordered" evidence="2">
    <location>
        <begin position="1"/>
        <end position="63"/>
    </location>
</feature>
<evidence type="ECO:0000313" key="6">
    <source>
        <dbReference type="Proteomes" id="UP000191901"/>
    </source>
</evidence>
<feature type="transmembrane region" description="Helical" evidence="3">
    <location>
        <begin position="594"/>
        <end position="615"/>
    </location>
</feature>
<keyword evidence="3" id="KW-0472">Membrane</keyword>
<dbReference type="EMBL" id="CP021983">
    <property type="protein sequence ID" value="ASC74226.1"/>
    <property type="molecule type" value="Genomic_DNA"/>
</dbReference>
<reference evidence="5 6" key="1">
    <citation type="journal article" date="2016" name="Biochim. Biophys. Acta">
        <title>Characterization of red-shifted phycobilisomes isolated from the chlorophyll f-containing cyanobacterium Halomicronema hongdechloris.</title>
        <authorList>
            <person name="Li Y."/>
            <person name="Lin Y."/>
            <person name="Garvey C.J."/>
            <person name="Birch D."/>
            <person name="Corkery R.W."/>
            <person name="Loughlin P.C."/>
            <person name="Scheer H."/>
            <person name="Willows R.D."/>
            <person name="Chen M."/>
        </authorList>
    </citation>
    <scope>NUCLEOTIDE SEQUENCE [LARGE SCALE GENOMIC DNA]</scope>
    <source>
        <strain evidence="5 6">C2206</strain>
    </source>
</reference>
<dbReference type="InterPro" id="IPR011009">
    <property type="entry name" value="Kinase-like_dom_sf"/>
</dbReference>
<dbReference type="SUPFAM" id="SSF56112">
    <property type="entry name" value="Protein kinase-like (PK-like)"/>
    <property type="match status" value="1"/>
</dbReference>
<keyword evidence="3" id="KW-1133">Transmembrane helix</keyword>
<dbReference type="InterPro" id="IPR050154">
    <property type="entry name" value="UbiB_kinase"/>
</dbReference>
<feature type="compositionally biased region" description="Polar residues" evidence="2">
    <location>
        <begin position="1"/>
        <end position="12"/>
    </location>
</feature>
<dbReference type="GO" id="GO:1901031">
    <property type="term" value="P:regulation of response to reactive oxygen species"/>
    <property type="evidence" value="ECO:0007669"/>
    <property type="project" value="TreeGrafter"/>
</dbReference>
<sequence length="624" mass="69737">MSAVSNESTAAISTPAPIPGGEGSTQVDRAMATASTAAVSNNGAMRSQSPAPANGQPVTTSQVPVKLKSADTYRWNRRHYSRWRRAIDIWSFVLRLLGARWAYSKPWSYTGPVTPEKQAARRRQQALWIRETLLELGPTFIKVGQLFSTRADLFPSEYVDELAKLQDRVPAFSYEQAREIIEADLGRPIHELYRTFDPIPLAAASLGQVHRAQLHSGEEVVVKVQRPGLQTLFRIDLSILRGIAQYFQSHPEWGRGRDWLGIYEECCRILWLEIDYLNEGRNADTFRRNCRNLGWVQVPRVYWRYASPRVLTLEYLPGIKISHYEALEAAGLDRKRLARLGAQAYLHQLLNDGFFHADPHPGNIAVSPEGALIFYDFGMMGQVQATTRTKLMGTFMGVAQRDADQVMVSLVELGALVEADDMGPIRRSIQYILDNLMDKPFEEQSVDAISDDLYAIAYDQPFRFPATFTFVMRAFSTLEGVGKGLDPEFNFMEAAKPFANQLMAGNSPNSSNTLFSELGRQAAQVSSSALGLPRRIEDTLDKLERGDIRVRVRSIETDRVLRRISGVNLTTSYSILVGAFTLSATLLLVSGFLWLALLLGIIAAIAGVALIRLLLRLARAERLP</sequence>
<organism evidence="5 6">
    <name type="scientific">Halomicronema hongdechloris C2206</name>
    <dbReference type="NCBI Taxonomy" id="1641165"/>
    <lineage>
        <taxon>Bacteria</taxon>
        <taxon>Bacillati</taxon>
        <taxon>Cyanobacteriota</taxon>
        <taxon>Cyanophyceae</taxon>
        <taxon>Nodosilineales</taxon>
        <taxon>Nodosilineaceae</taxon>
        <taxon>Halomicronema</taxon>
    </lineage>
</organism>
<keyword evidence="3" id="KW-0812">Transmembrane</keyword>
<dbReference type="InterPro" id="IPR004147">
    <property type="entry name" value="ABC1_dom"/>
</dbReference>
<protein>
    <submittedName>
        <fullName evidence="5">Unusual protein kinase</fullName>
    </submittedName>
</protein>
<keyword evidence="6" id="KW-1185">Reference proteome</keyword>
<keyword evidence="5" id="KW-0808">Transferase</keyword>
<feature type="compositionally biased region" description="Polar residues" evidence="2">
    <location>
        <begin position="33"/>
        <end position="63"/>
    </location>
</feature>
<dbReference type="GO" id="GO:0004672">
    <property type="term" value="F:protein kinase activity"/>
    <property type="evidence" value="ECO:0007669"/>
    <property type="project" value="InterPro"/>
</dbReference>
<accession>A0A1Z3HVC7</accession>
<dbReference type="Proteomes" id="UP000191901">
    <property type="component" value="Chromosome"/>
</dbReference>
<dbReference type="GO" id="GO:0016020">
    <property type="term" value="C:membrane"/>
    <property type="evidence" value="ECO:0007669"/>
    <property type="project" value="GOC"/>
</dbReference>
<dbReference type="InterPro" id="IPR000719">
    <property type="entry name" value="Prot_kinase_dom"/>
</dbReference>
<dbReference type="GO" id="GO:0046467">
    <property type="term" value="P:membrane lipid biosynthetic process"/>
    <property type="evidence" value="ECO:0007669"/>
    <property type="project" value="TreeGrafter"/>
</dbReference>
<evidence type="ECO:0000256" key="1">
    <source>
        <dbReference type="ARBA" id="ARBA00009670"/>
    </source>
</evidence>
<dbReference type="GO" id="GO:0005524">
    <property type="term" value="F:ATP binding"/>
    <property type="evidence" value="ECO:0007669"/>
    <property type="project" value="InterPro"/>
</dbReference>
<gene>
    <name evidence="5" type="ORF">XM38_052010</name>
</gene>
<dbReference type="Pfam" id="PF03109">
    <property type="entry name" value="ABC1"/>
    <property type="match status" value="1"/>
</dbReference>
<evidence type="ECO:0000256" key="3">
    <source>
        <dbReference type="SAM" id="Phobius"/>
    </source>
</evidence>
<evidence type="ECO:0000259" key="4">
    <source>
        <dbReference type="PROSITE" id="PS50011"/>
    </source>
</evidence>